<evidence type="ECO:0000313" key="2">
    <source>
        <dbReference type="Proteomes" id="UP000438429"/>
    </source>
</evidence>
<dbReference type="Proteomes" id="UP000438429">
    <property type="component" value="Unassembled WGS sequence"/>
</dbReference>
<sequence>MNFTAERHGRISPPCLLPVQKFATLLNFHLRRKQQNESRFGFRMLLKRTRLTVMNDGDYGTDCRLASSQDECNQMQGHRVHRGNFTLYKMEAGEGSRTDENPCGEMETLCDVKLPGGAACRKTGKITLLFLRIHENEDHLRTVMTRRAKRKKGIINVETTCDLKSSWCYSTVEENGVNYDYSKV</sequence>
<dbReference type="AlphaFoldDB" id="A0A6A4STD5"/>
<proteinExistence type="predicted"/>
<comment type="caution">
    <text evidence="1">The sequence shown here is derived from an EMBL/GenBank/DDBJ whole genome shotgun (WGS) entry which is preliminary data.</text>
</comment>
<gene>
    <name evidence="1" type="ORF">F2P81_012009</name>
</gene>
<evidence type="ECO:0000313" key="1">
    <source>
        <dbReference type="EMBL" id="KAF0036697.1"/>
    </source>
</evidence>
<protein>
    <submittedName>
        <fullName evidence="1">Uncharacterized protein</fullName>
    </submittedName>
</protein>
<accession>A0A6A4STD5</accession>
<dbReference type="EMBL" id="VEVO01000010">
    <property type="protein sequence ID" value="KAF0036697.1"/>
    <property type="molecule type" value="Genomic_DNA"/>
</dbReference>
<organism evidence="1 2">
    <name type="scientific">Scophthalmus maximus</name>
    <name type="common">Turbot</name>
    <name type="synonym">Psetta maxima</name>
    <dbReference type="NCBI Taxonomy" id="52904"/>
    <lineage>
        <taxon>Eukaryota</taxon>
        <taxon>Metazoa</taxon>
        <taxon>Chordata</taxon>
        <taxon>Craniata</taxon>
        <taxon>Vertebrata</taxon>
        <taxon>Euteleostomi</taxon>
        <taxon>Actinopterygii</taxon>
        <taxon>Neopterygii</taxon>
        <taxon>Teleostei</taxon>
        <taxon>Neoteleostei</taxon>
        <taxon>Acanthomorphata</taxon>
        <taxon>Carangaria</taxon>
        <taxon>Pleuronectiformes</taxon>
        <taxon>Pleuronectoidei</taxon>
        <taxon>Scophthalmidae</taxon>
        <taxon>Scophthalmus</taxon>
    </lineage>
</organism>
<reference evidence="1 2" key="1">
    <citation type="submission" date="2019-06" db="EMBL/GenBank/DDBJ databases">
        <title>Draft genomes of female and male turbot (Scophthalmus maximus).</title>
        <authorList>
            <person name="Xu H."/>
            <person name="Xu X.-W."/>
            <person name="Shao C."/>
            <person name="Chen S."/>
        </authorList>
    </citation>
    <scope>NUCLEOTIDE SEQUENCE [LARGE SCALE GENOMIC DNA]</scope>
    <source>
        <strain evidence="1">Ysfricsl-2016a</strain>
        <tissue evidence="1">Blood</tissue>
    </source>
</reference>
<name>A0A6A4STD5_SCOMX</name>